<organism evidence="3 4">
    <name type="scientific">Pseudovirgaria hyperparasitica</name>
    <dbReference type="NCBI Taxonomy" id="470096"/>
    <lineage>
        <taxon>Eukaryota</taxon>
        <taxon>Fungi</taxon>
        <taxon>Dikarya</taxon>
        <taxon>Ascomycota</taxon>
        <taxon>Pezizomycotina</taxon>
        <taxon>Dothideomycetes</taxon>
        <taxon>Dothideomycetes incertae sedis</taxon>
        <taxon>Acrospermales</taxon>
        <taxon>Acrospermaceae</taxon>
        <taxon>Pseudovirgaria</taxon>
    </lineage>
</organism>
<dbReference type="EMBL" id="ML996568">
    <property type="protein sequence ID" value="KAF2760564.1"/>
    <property type="molecule type" value="Genomic_DNA"/>
</dbReference>
<dbReference type="OrthoDB" id="5778525at2759"/>
<feature type="compositionally biased region" description="Acidic residues" evidence="1">
    <location>
        <begin position="324"/>
        <end position="333"/>
    </location>
</feature>
<dbReference type="AlphaFoldDB" id="A0A6A6WEV6"/>
<dbReference type="InterPro" id="IPR036638">
    <property type="entry name" value="HLH_DNA-bd_sf"/>
</dbReference>
<evidence type="ECO:0000259" key="2">
    <source>
        <dbReference type="PROSITE" id="PS50888"/>
    </source>
</evidence>
<protein>
    <recommendedName>
        <fullName evidence="2">BHLH domain-containing protein</fullName>
    </recommendedName>
</protein>
<keyword evidence="4" id="KW-1185">Reference proteome</keyword>
<feature type="region of interest" description="Disordered" evidence="1">
    <location>
        <begin position="174"/>
        <end position="196"/>
    </location>
</feature>
<dbReference type="PROSITE" id="PS50888">
    <property type="entry name" value="BHLH"/>
    <property type="match status" value="1"/>
</dbReference>
<name>A0A6A6WEV6_9PEZI</name>
<feature type="compositionally biased region" description="Basic and acidic residues" evidence="1">
    <location>
        <begin position="356"/>
        <end position="374"/>
    </location>
</feature>
<gene>
    <name evidence="3" type="ORF">EJ05DRAFT_289219</name>
</gene>
<dbReference type="SUPFAM" id="SSF47459">
    <property type="entry name" value="HLH, helix-loop-helix DNA-binding domain"/>
    <property type="match status" value="1"/>
</dbReference>
<dbReference type="InterPro" id="IPR011598">
    <property type="entry name" value="bHLH_dom"/>
</dbReference>
<dbReference type="Gene3D" id="4.10.280.10">
    <property type="entry name" value="Helix-loop-helix DNA-binding domain"/>
    <property type="match status" value="1"/>
</dbReference>
<evidence type="ECO:0000256" key="1">
    <source>
        <dbReference type="SAM" id="MobiDB-lite"/>
    </source>
</evidence>
<sequence length="450" mass="49109">MTSNPQTQTHLSPRDEKPFAFGYMIVPDGGANIHDAAAQEREFQNEIASLNDLFAADPYAGIGPESSNPFANLASHDPSTHQFTFTPPTVHGVDAVYFEPTTHLSSMNAPYMGMHNPAYEFVGFDPANPYTPTGEVTNSFAGLNMMPGAVSAPRNPAAPVMSPIDTSINTQVPLQSSQPNVSSVKSFNEPASPTHVGPTQDNFFLPYPDVNRRQQGAPSKVSSLLRFPHFGSDPAFSERFTRPTESPSFADAVDKRDRLTRFALVTAAASEETTPVTSPNLRRPSAIQSISTRGESVDSEQSAMQDISQPKRRRIGSSSQDTSTSDDERDDMGDGMNQPQNRRKSSAGISASSRRNLTEEQRRQNHNKSEQRRRTVITDDLTLVRNVVPALINTTASKAIAIRETYQFLHDIIEGNNELEDMLGTEIARAGPYPSADFTRPSPSSNLGPP</sequence>
<evidence type="ECO:0000313" key="4">
    <source>
        <dbReference type="Proteomes" id="UP000799437"/>
    </source>
</evidence>
<evidence type="ECO:0000313" key="3">
    <source>
        <dbReference type="EMBL" id="KAF2760564.1"/>
    </source>
</evidence>
<reference evidence="3" key="1">
    <citation type="journal article" date="2020" name="Stud. Mycol.">
        <title>101 Dothideomycetes genomes: a test case for predicting lifestyles and emergence of pathogens.</title>
        <authorList>
            <person name="Haridas S."/>
            <person name="Albert R."/>
            <person name="Binder M."/>
            <person name="Bloem J."/>
            <person name="Labutti K."/>
            <person name="Salamov A."/>
            <person name="Andreopoulos B."/>
            <person name="Baker S."/>
            <person name="Barry K."/>
            <person name="Bills G."/>
            <person name="Bluhm B."/>
            <person name="Cannon C."/>
            <person name="Castanera R."/>
            <person name="Culley D."/>
            <person name="Daum C."/>
            <person name="Ezra D."/>
            <person name="Gonzalez J."/>
            <person name="Henrissat B."/>
            <person name="Kuo A."/>
            <person name="Liang C."/>
            <person name="Lipzen A."/>
            <person name="Lutzoni F."/>
            <person name="Magnuson J."/>
            <person name="Mondo S."/>
            <person name="Nolan M."/>
            <person name="Ohm R."/>
            <person name="Pangilinan J."/>
            <person name="Park H.-J."/>
            <person name="Ramirez L."/>
            <person name="Alfaro M."/>
            <person name="Sun H."/>
            <person name="Tritt A."/>
            <person name="Yoshinaga Y."/>
            <person name="Zwiers L.-H."/>
            <person name="Turgeon B."/>
            <person name="Goodwin S."/>
            <person name="Spatafora J."/>
            <person name="Crous P."/>
            <person name="Grigoriev I."/>
        </authorList>
    </citation>
    <scope>NUCLEOTIDE SEQUENCE</scope>
    <source>
        <strain evidence="3">CBS 121739</strain>
    </source>
</reference>
<feature type="compositionally biased region" description="Polar residues" evidence="1">
    <location>
        <begin position="271"/>
        <end position="308"/>
    </location>
</feature>
<dbReference type="GeneID" id="54481561"/>
<feature type="region of interest" description="Disordered" evidence="1">
    <location>
        <begin position="269"/>
        <end position="374"/>
    </location>
</feature>
<proteinExistence type="predicted"/>
<dbReference type="GO" id="GO:0046983">
    <property type="term" value="F:protein dimerization activity"/>
    <property type="evidence" value="ECO:0007669"/>
    <property type="project" value="InterPro"/>
</dbReference>
<dbReference type="Proteomes" id="UP000799437">
    <property type="component" value="Unassembled WGS sequence"/>
</dbReference>
<dbReference type="RefSeq" id="XP_033603015.1">
    <property type="nucleotide sequence ID" value="XM_033740507.1"/>
</dbReference>
<feature type="domain" description="BHLH" evidence="2">
    <location>
        <begin position="361"/>
        <end position="412"/>
    </location>
</feature>
<accession>A0A6A6WEV6</accession>